<dbReference type="InterPro" id="IPR018520">
    <property type="entry name" value="UPP_synth-like_CS"/>
</dbReference>
<evidence type="ECO:0000256" key="2">
    <source>
        <dbReference type="ARBA" id="ARBA00022679"/>
    </source>
</evidence>
<dbReference type="InterPro" id="IPR036424">
    <property type="entry name" value="UPP_synth-like_sf"/>
</dbReference>
<organism evidence="3">
    <name type="scientific">marine sediment metagenome</name>
    <dbReference type="NCBI Taxonomy" id="412755"/>
    <lineage>
        <taxon>unclassified sequences</taxon>
        <taxon>metagenomes</taxon>
        <taxon>ecological metagenomes</taxon>
    </lineage>
</organism>
<dbReference type="EMBL" id="BARS01011907">
    <property type="protein sequence ID" value="GAF95051.1"/>
    <property type="molecule type" value="Genomic_DNA"/>
</dbReference>
<dbReference type="Gene3D" id="3.40.1180.10">
    <property type="entry name" value="Decaprenyl diphosphate synthase-like"/>
    <property type="match status" value="1"/>
</dbReference>
<comment type="caution">
    <text evidence="3">The sequence shown here is derived from an EMBL/GenBank/DDBJ whole genome shotgun (WGS) entry which is preliminary data.</text>
</comment>
<dbReference type="SUPFAM" id="SSF64005">
    <property type="entry name" value="Undecaprenyl diphosphate synthase"/>
    <property type="match status" value="1"/>
</dbReference>
<evidence type="ECO:0000256" key="1">
    <source>
        <dbReference type="ARBA" id="ARBA00001946"/>
    </source>
</evidence>
<dbReference type="Pfam" id="PF01255">
    <property type="entry name" value="Prenyltransf"/>
    <property type="match status" value="1"/>
</dbReference>
<accession>X0U6V2</accession>
<proteinExistence type="predicted"/>
<dbReference type="CDD" id="cd00475">
    <property type="entry name" value="Cis_IPPS"/>
    <property type="match status" value="1"/>
</dbReference>
<keyword evidence="2" id="KW-0808">Transferase</keyword>
<reference evidence="3" key="1">
    <citation type="journal article" date="2014" name="Front. Microbiol.">
        <title>High frequency of phylogenetically diverse reductive dehalogenase-homologous genes in deep subseafloor sedimentary metagenomes.</title>
        <authorList>
            <person name="Kawai M."/>
            <person name="Futagami T."/>
            <person name="Toyoda A."/>
            <person name="Takaki Y."/>
            <person name="Nishi S."/>
            <person name="Hori S."/>
            <person name="Arai W."/>
            <person name="Tsubouchi T."/>
            <person name="Morono Y."/>
            <person name="Uchiyama I."/>
            <person name="Ito T."/>
            <person name="Fujiyama A."/>
            <person name="Inagaki F."/>
            <person name="Takami H."/>
        </authorList>
    </citation>
    <scope>NUCLEOTIDE SEQUENCE</scope>
    <source>
        <strain evidence="3">Expedition CK06-06</strain>
    </source>
</reference>
<comment type="cofactor">
    <cofactor evidence="1">
        <name>Mg(2+)</name>
        <dbReference type="ChEBI" id="CHEBI:18420"/>
    </cofactor>
</comment>
<gene>
    <name evidence="3" type="ORF">S01H1_21468</name>
</gene>
<dbReference type="PANTHER" id="PTHR10291">
    <property type="entry name" value="DEHYDRODOLICHYL DIPHOSPHATE SYNTHASE FAMILY MEMBER"/>
    <property type="match status" value="1"/>
</dbReference>
<dbReference type="InterPro" id="IPR001441">
    <property type="entry name" value="UPP_synth-like"/>
</dbReference>
<name>X0U6V2_9ZZZZ</name>
<dbReference type="GO" id="GO:0016094">
    <property type="term" value="P:polyprenol biosynthetic process"/>
    <property type="evidence" value="ECO:0007669"/>
    <property type="project" value="TreeGrafter"/>
</dbReference>
<dbReference type="NCBIfam" id="TIGR00055">
    <property type="entry name" value="uppS"/>
    <property type="match status" value="1"/>
</dbReference>
<dbReference type="GO" id="GO:0045547">
    <property type="term" value="F:ditrans,polycis-polyprenyl diphosphate synthase [(2E,6E)-farnesyl diphosphate specific] activity"/>
    <property type="evidence" value="ECO:0007669"/>
    <property type="project" value="TreeGrafter"/>
</dbReference>
<dbReference type="AlphaFoldDB" id="X0U6V2"/>
<protein>
    <recommendedName>
        <fullName evidence="4">Di-trans,poly-cis-decaprenylcistransferase</fullName>
    </recommendedName>
</protein>
<dbReference type="PANTHER" id="PTHR10291:SF0">
    <property type="entry name" value="DEHYDRODOLICHYL DIPHOSPHATE SYNTHASE 2"/>
    <property type="match status" value="1"/>
</dbReference>
<evidence type="ECO:0008006" key="4">
    <source>
        <dbReference type="Google" id="ProtNLM"/>
    </source>
</evidence>
<feature type="non-terminal residue" evidence="3">
    <location>
        <position position="1"/>
    </location>
</feature>
<sequence>AFSEENWKRSKYEITALMNLLNRYLKSELKEMLNNGIRLKCIGQIEKLPQEVQRTLWQTIEKTAHNKEMTLILALSYGGRQEIVGAVKNMLKDIEKGKLNVKQITEERLSKYLYTADIPDPDLLIRTSGEYRISNFLLWQIAYTEIFITPTLWPDFHKERYLEALLDYQKRERRFGSTWEQIIHPN</sequence>
<dbReference type="PROSITE" id="PS01066">
    <property type="entry name" value="UPP_SYNTHASE"/>
    <property type="match status" value="1"/>
</dbReference>
<evidence type="ECO:0000313" key="3">
    <source>
        <dbReference type="EMBL" id="GAF95051.1"/>
    </source>
</evidence>